<accession>A0A660S913</accession>
<feature type="domain" description="Response regulatory" evidence="5">
    <location>
        <begin position="619"/>
        <end position="736"/>
    </location>
</feature>
<dbReference type="InterPro" id="IPR001789">
    <property type="entry name" value="Sig_transdc_resp-reg_receiver"/>
</dbReference>
<dbReference type="GO" id="GO:0000160">
    <property type="term" value="P:phosphorelay signal transduction system"/>
    <property type="evidence" value="ECO:0007669"/>
    <property type="project" value="InterPro"/>
</dbReference>
<dbReference type="SUPFAM" id="SSF52172">
    <property type="entry name" value="CheY-like"/>
    <property type="match status" value="1"/>
</dbReference>
<comment type="caution">
    <text evidence="6">The sequence shown here is derived from an EMBL/GenBank/DDBJ whole genome shotgun (WGS) entry which is preliminary data.</text>
</comment>
<dbReference type="SUPFAM" id="SSF52540">
    <property type="entry name" value="P-loop containing nucleoside triphosphate hydrolases"/>
    <property type="match status" value="1"/>
</dbReference>
<evidence type="ECO:0000256" key="4">
    <source>
        <dbReference type="PROSITE-ProRule" id="PRU00169"/>
    </source>
</evidence>
<dbReference type="Gene3D" id="3.40.50.300">
    <property type="entry name" value="P-loop containing nucleotide triphosphate hydrolases"/>
    <property type="match status" value="1"/>
</dbReference>
<name>A0A660S913_UNCT6</name>
<dbReference type="InterPro" id="IPR007831">
    <property type="entry name" value="T2SS_GspE_N"/>
</dbReference>
<dbReference type="CDD" id="cd01129">
    <property type="entry name" value="PulE-GspE-like"/>
    <property type="match status" value="1"/>
</dbReference>
<proteinExistence type="inferred from homology"/>
<dbReference type="SMART" id="SM00448">
    <property type="entry name" value="REC"/>
    <property type="match status" value="1"/>
</dbReference>
<dbReference type="InterPro" id="IPR001482">
    <property type="entry name" value="T2SS/T4SS_dom"/>
</dbReference>
<dbReference type="PROSITE" id="PS50110">
    <property type="entry name" value="RESPONSE_REGULATORY"/>
    <property type="match status" value="1"/>
</dbReference>
<dbReference type="InterPro" id="IPR027417">
    <property type="entry name" value="P-loop_NTPase"/>
</dbReference>
<feature type="modified residue" description="4-aspartylphosphate" evidence="4">
    <location>
        <position position="669"/>
    </location>
</feature>
<keyword evidence="3" id="KW-0067">ATP-binding</keyword>
<dbReference type="Gene3D" id="3.30.450.90">
    <property type="match status" value="1"/>
</dbReference>
<dbReference type="Pfam" id="PF00072">
    <property type="entry name" value="Response_reg"/>
    <property type="match status" value="1"/>
</dbReference>
<evidence type="ECO:0000256" key="3">
    <source>
        <dbReference type="ARBA" id="ARBA00022840"/>
    </source>
</evidence>
<keyword evidence="4" id="KW-0597">Phosphoprotein</keyword>
<dbReference type="Gene3D" id="3.30.300.160">
    <property type="entry name" value="Type II secretion system, protein E, N-terminal domain"/>
    <property type="match status" value="1"/>
</dbReference>
<dbReference type="InterPro" id="IPR011006">
    <property type="entry name" value="CheY-like_superfamily"/>
</dbReference>
<dbReference type="FunFam" id="3.40.50.300:FF:000398">
    <property type="entry name" value="Type IV pilus assembly ATPase PilB"/>
    <property type="match status" value="1"/>
</dbReference>
<reference evidence="6 7" key="1">
    <citation type="submission" date="2018-06" db="EMBL/GenBank/DDBJ databases">
        <title>Extensive metabolic versatility and redundancy in microbially diverse, dynamic hydrothermal sediments.</title>
        <authorList>
            <person name="Dombrowski N."/>
            <person name="Teske A."/>
            <person name="Baker B.J."/>
        </authorList>
    </citation>
    <scope>NUCLEOTIDE SEQUENCE [LARGE SCALE GENOMIC DNA]</scope>
    <source>
        <strain evidence="6">B35_G9</strain>
    </source>
</reference>
<organism evidence="6 7">
    <name type="scientific">candidate division TA06 bacterium</name>
    <dbReference type="NCBI Taxonomy" id="2250710"/>
    <lineage>
        <taxon>Bacteria</taxon>
        <taxon>Bacteria division TA06</taxon>
    </lineage>
</organism>
<dbReference type="Gene3D" id="3.40.50.2300">
    <property type="match status" value="1"/>
</dbReference>
<gene>
    <name evidence="6" type="ORF">DRP44_05750</name>
</gene>
<evidence type="ECO:0000256" key="1">
    <source>
        <dbReference type="ARBA" id="ARBA00006611"/>
    </source>
</evidence>
<evidence type="ECO:0000313" key="7">
    <source>
        <dbReference type="Proteomes" id="UP000282321"/>
    </source>
</evidence>
<dbReference type="GO" id="GO:0016887">
    <property type="term" value="F:ATP hydrolysis activity"/>
    <property type="evidence" value="ECO:0007669"/>
    <property type="project" value="TreeGrafter"/>
</dbReference>
<evidence type="ECO:0000259" key="5">
    <source>
        <dbReference type="PROSITE" id="PS50110"/>
    </source>
</evidence>
<dbReference type="Proteomes" id="UP000282321">
    <property type="component" value="Unassembled WGS sequence"/>
</dbReference>
<dbReference type="AlphaFoldDB" id="A0A660S913"/>
<dbReference type="Pfam" id="PF05157">
    <property type="entry name" value="MshEN"/>
    <property type="match status" value="1"/>
</dbReference>
<dbReference type="PANTHER" id="PTHR30258">
    <property type="entry name" value="TYPE II SECRETION SYSTEM PROTEIN GSPE-RELATED"/>
    <property type="match status" value="1"/>
</dbReference>
<evidence type="ECO:0000313" key="6">
    <source>
        <dbReference type="EMBL" id="RKX65693.1"/>
    </source>
</evidence>
<sequence length="750" mass="84229">MIYFLEIIAILLYNVFMEKLGQILIKTGKIDQQTLENALNEQNRSYRLIGQILIKMGAISENDLINALSKQYDIPVIEDISEIPTDCLKILPRKFIMRYGVIPFECNEKKIKIVLSDPLYLDIVKNIEFATGKDVEPYLMNESTLASLINNYFPETIQQSIEKSNITFSEETDTTEIHSTVYDLKSEASSTPAIVITNTILENAIKSDASDIHIEPQKNAIVVRYRIDGVLKDVFHIPKVLIGAVTSRIKLLAGMDITIQRSPQDGALTLKYGDEKEISARVSTLPTLYGEKLVIRIIDRSKVMRGLEELGFSENNTNLIKKYLAYPSGIILVTGPTGSGKTSTLYAGLNHINNQTLNIITVEDPIEYKIKGLNQVQINPKAGLTFASALRSILRQDPNVIMIGEIRDLETAKIAVESALTGHLVLSTLHTNSAVASITRLIDMGIEPYLLADTIRLVIAQRLVRKICDNCKSSYNISEEEKSLLNLENDVMLYKGKGCSKCMNTGYKGRTVISEVLEIDDELKKSILMRKSEMEMTLLAHKHGMKTLAEDAKEKVIKGITTIDEVSKVVDFKILKTLNEIESKRSISKPEITALEESYGDNVEKERSNMSRTTKRQPSIMIVDDSKTIVVMLKALFESKGFKVYCSYNGKDALNLIKTGIHPDIILSDYQMPDIDGEKFLKILKTEDGIKNTPFVMLTSQEGAETEVNILKDGADDYIPKPLQPDKIYLRIRNILIRTYGEVFIFNDSE</sequence>
<dbReference type="Pfam" id="PF00437">
    <property type="entry name" value="T2SSE"/>
    <property type="match status" value="1"/>
</dbReference>
<dbReference type="EMBL" id="QNBC01000076">
    <property type="protein sequence ID" value="RKX65693.1"/>
    <property type="molecule type" value="Genomic_DNA"/>
</dbReference>
<protein>
    <submittedName>
        <fullName evidence="6">Type II secretion system protein GspE</fullName>
    </submittedName>
</protein>
<dbReference type="GO" id="GO:0005886">
    <property type="term" value="C:plasma membrane"/>
    <property type="evidence" value="ECO:0007669"/>
    <property type="project" value="TreeGrafter"/>
</dbReference>
<dbReference type="SUPFAM" id="SSF160246">
    <property type="entry name" value="EspE N-terminal domain-like"/>
    <property type="match status" value="1"/>
</dbReference>
<dbReference type="GO" id="GO:0005524">
    <property type="term" value="F:ATP binding"/>
    <property type="evidence" value="ECO:0007669"/>
    <property type="project" value="UniProtKB-KW"/>
</dbReference>
<dbReference type="InterPro" id="IPR037257">
    <property type="entry name" value="T2SS_E_N_sf"/>
</dbReference>
<comment type="similarity">
    <text evidence="1">Belongs to the GSP E family.</text>
</comment>
<keyword evidence="2" id="KW-0547">Nucleotide-binding</keyword>
<dbReference type="CDD" id="cd00156">
    <property type="entry name" value="REC"/>
    <property type="match status" value="1"/>
</dbReference>
<evidence type="ECO:0000256" key="2">
    <source>
        <dbReference type="ARBA" id="ARBA00022741"/>
    </source>
</evidence>
<dbReference type="PANTHER" id="PTHR30258:SF1">
    <property type="entry name" value="PROTEIN TRANSPORT PROTEIN HOFB HOMOLOG"/>
    <property type="match status" value="1"/>
</dbReference>